<gene>
    <name evidence="1" type="ORF">L2E82_49640</name>
</gene>
<sequence length="904" mass="99485">MKLQSGVQYKDPSGNLFPLVVDALNLLEKSVESGIDNRSAGNFENNSIASELVNLEVSIAKRNNDSKLNSMEDKLAPDEGLLYVLPVQLWPTRSLLWQEGDQAVRWQYDLCPSPRPYWFRPVGWGAYDLCKVRAPRVGRGAWRRVWFTLGVPSNESLMSQSGVLQERFPQCWGKDSLARHLHQLGWRHPGETPSAVGEIGISRELVRGCASGCQMARYQVSLALGIITYAQLVMPEDGIELPVDKAIFSLPPEGKIGMYLKHFEAGYLLLTSDFFREVLDYYHVHIHQLVPNGVNKVVAFELLSRAVHLEPDLYVFHHFFRFARASTGNNYTFCVRQDRPTIVTDQRGSGRNRAQHYVWVNQHRVGALKHRVEPISDRAFTLFPVKEAIAKVLRSFYVVGGEFPEYILAGAGMSTSWRLRGKMPEFFSIVDGREHDIRFTDVLAKTYPGSIQYCEIPLIDRVLPSCAFHHDAFITRASAVQEEERRRDAEAGPSFEGIGEETCGIALTPGDISANVVLPRRLRPRRLAGSSGTSGFVPAQSPVINIADDASQGKDMETDQGGGARIGTHPVVENVAEEGSGESNPSLPVGPPPPPLDFRGFSRRGGTTALGPPPTGSGEAGHVASAGVFILRWSLTQGARLSSYQIALEFTQHACHSPADLVGSLRYAAAQSACFFGESANRLEQLLAANADRPSLQQELEVARAEIVKHQDSLRDLRSQVTLLQAAEKESAQLKEKLSVLGREKAELQNALAGMKSENEGLHIQLESAKRDAAEHDRVAQAKTQALEEAEADLSWLLTDGVVGVIDLVMECRDFGMGVHRLKEVCVAVGQAQGYSRAIKDVKMGKEIETEEEEPPLDLGLEVDDVVDAFMNVDYATAFKLGELGVPDLKALLDPSNVAGSSHP</sequence>
<dbReference type="EMBL" id="CM042017">
    <property type="protein sequence ID" value="KAI3691318.1"/>
    <property type="molecule type" value="Genomic_DNA"/>
</dbReference>
<name>A0ACB8Z111_CICIN</name>
<keyword evidence="2" id="KW-1185">Reference proteome</keyword>
<comment type="caution">
    <text evidence="1">The sequence shown here is derived from an EMBL/GenBank/DDBJ whole genome shotgun (WGS) entry which is preliminary data.</text>
</comment>
<evidence type="ECO:0000313" key="2">
    <source>
        <dbReference type="Proteomes" id="UP001055811"/>
    </source>
</evidence>
<protein>
    <submittedName>
        <fullName evidence="1">Uncharacterized protein</fullName>
    </submittedName>
</protein>
<organism evidence="1 2">
    <name type="scientific">Cichorium intybus</name>
    <name type="common">Chicory</name>
    <dbReference type="NCBI Taxonomy" id="13427"/>
    <lineage>
        <taxon>Eukaryota</taxon>
        <taxon>Viridiplantae</taxon>
        <taxon>Streptophyta</taxon>
        <taxon>Embryophyta</taxon>
        <taxon>Tracheophyta</taxon>
        <taxon>Spermatophyta</taxon>
        <taxon>Magnoliopsida</taxon>
        <taxon>eudicotyledons</taxon>
        <taxon>Gunneridae</taxon>
        <taxon>Pentapetalae</taxon>
        <taxon>asterids</taxon>
        <taxon>campanulids</taxon>
        <taxon>Asterales</taxon>
        <taxon>Asteraceae</taxon>
        <taxon>Cichorioideae</taxon>
        <taxon>Cichorieae</taxon>
        <taxon>Cichoriinae</taxon>
        <taxon>Cichorium</taxon>
    </lineage>
</organism>
<dbReference type="Proteomes" id="UP001055811">
    <property type="component" value="Linkage Group LG09"/>
</dbReference>
<evidence type="ECO:0000313" key="1">
    <source>
        <dbReference type="EMBL" id="KAI3691318.1"/>
    </source>
</evidence>
<proteinExistence type="predicted"/>
<accession>A0ACB8Z111</accession>
<reference evidence="2" key="1">
    <citation type="journal article" date="2022" name="Mol. Ecol. Resour.">
        <title>The genomes of chicory, endive, great burdock and yacon provide insights into Asteraceae palaeo-polyploidization history and plant inulin production.</title>
        <authorList>
            <person name="Fan W."/>
            <person name="Wang S."/>
            <person name="Wang H."/>
            <person name="Wang A."/>
            <person name="Jiang F."/>
            <person name="Liu H."/>
            <person name="Zhao H."/>
            <person name="Xu D."/>
            <person name="Zhang Y."/>
        </authorList>
    </citation>
    <scope>NUCLEOTIDE SEQUENCE [LARGE SCALE GENOMIC DNA]</scope>
    <source>
        <strain evidence="2">cv. Punajuju</strain>
    </source>
</reference>
<reference evidence="1 2" key="2">
    <citation type="journal article" date="2022" name="Mol. Ecol. Resour.">
        <title>The genomes of chicory, endive, great burdock and yacon provide insights into Asteraceae paleo-polyploidization history and plant inulin production.</title>
        <authorList>
            <person name="Fan W."/>
            <person name="Wang S."/>
            <person name="Wang H."/>
            <person name="Wang A."/>
            <person name="Jiang F."/>
            <person name="Liu H."/>
            <person name="Zhao H."/>
            <person name="Xu D."/>
            <person name="Zhang Y."/>
        </authorList>
    </citation>
    <scope>NUCLEOTIDE SEQUENCE [LARGE SCALE GENOMIC DNA]</scope>
    <source>
        <strain evidence="2">cv. Punajuju</strain>
        <tissue evidence="1">Leaves</tissue>
    </source>
</reference>